<reference evidence="2" key="1">
    <citation type="submission" date="2022-11" db="UniProtKB">
        <authorList>
            <consortium name="WormBaseParasite"/>
        </authorList>
    </citation>
    <scope>IDENTIFICATION</scope>
</reference>
<dbReference type="WBParaSite" id="PS1159_v2.g15299.t1">
    <property type="protein sequence ID" value="PS1159_v2.g15299.t1"/>
    <property type="gene ID" value="PS1159_v2.g15299"/>
</dbReference>
<name>A0AC35F9I4_9BILA</name>
<protein>
    <submittedName>
        <fullName evidence="2">Uncharacterized protein</fullName>
    </submittedName>
</protein>
<proteinExistence type="predicted"/>
<evidence type="ECO:0000313" key="1">
    <source>
        <dbReference type="Proteomes" id="UP000887580"/>
    </source>
</evidence>
<organism evidence="1 2">
    <name type="scientific">Panagrolaimus sp. PS1159</name>
    <dbReference type="NCBI Taxonomy" id="55785"/>
    <lineage>
        <taxon>Eukaryota</taxon>
        <taxon>Metazoa</taxon>
        <taxon>Ecdysozoa</taxon>
        <taxon>Nematoda</taxon>
        <taxon>Chromadorea</taxon>
        <taxon>Rhabditida</taxon>
        <taxon>Tylenchina</taxon>
        <taxon>Panagrolaimomorpha</taxon>
        <taxon>Panagrolaimoidea</taxon>
        <taxon>Panagrolaimidae</taxon>
        <taxon>Panagrolaimus</taxon>
    </lineage>
</organism>
<accession>A0AC35F9I4</accession>
<dbReference type="Proteomes" id="UP000887580">
    <property type="component" value="Unplaced"/>
</dbReference>
<sequence>MSWFNKFFKKDEPKTPCVKSMEARIKALNEKTQQKIKDEEVQKAFAGRIAALSKKDSINAQREEYNAIQRNRFNATRDDDSDDGRLPSIGGSEDDYDRPKYGYNGYPPRNDRFSPMGGNGSSNRRSYDQSGQNGSSAGGQQNGSNPGGNRNYNPLFFIDLPIPRK</sequence>
<evidence type="ECO:0000313" key="2">
    <source>
        <dbReference type="WBParaSite" id="PS1159_v2.g15299.t1"/>
    </source>
</evidence>